<dbReference type="PANTHER" id="PTHR45947:SF3">
    <property type="entry name" value="SULFOQUINOVOSYL TRANSFERASE SQD2"/>
    <property type="match status" value="1"/>
</dbReference>
<dbReference type="KEGG" id="abas:ACPOL_4475"/>
<dbReference type="OrthoDB" id="9802525at2"/>
<gene>
    <name evidence="3" type="ORF">ACPOL_4475</name>
</gene>
<dbReference type="PANTHER" id="PTHR45947">
    <property type="entry name" value="SULFOQUINOVOSYL TRANSFERASE SQD2"/>
    <property type="match status" value="1"/>
</dbReference>
<dbReference type="RefSeq" id="WP_114208664.1">
    <property type="nucleotide sequence ID" value="NZ_CP030840.1"/>
</dbReference>
<evidence type="ECO:0000259" key="1">
    <source>
        <dbReference type="Pfam" id="PF00534"/>
    </source>
</evidence>
<accession>A0A2Z5G4S4</accession>
<protein>
    <submittedName>
        <fullName evidence="3">Glycosyltransferase</fullName>
    </submittedName>
</protein>
<dbReference type="CDD" id="cd03814">
    <property type="entry name" value="GT4-like"/>
    <property type="match status" value="1"/>
</dbReference>
<evidence type="ECO:0000313" key="4">
    <source>
        <dbReference type="Proteomes" id="UP000253606"/>
    </source>
</evidence>
<evidence type="ECO:0000259" key="2">
    <source>
        <dbReference type="Pfam" id="PF13439"/>
    </source>
</evidence>
<dbReference type="Gene3D" id="3.40.50.2000">
    <property type="entry name" value="Glycogen Phosphorylase B"/>
    <property type="match status" value="2"/>
</dbReference>
<keyword evidence="4" id="KW-1185">Reference proteome</keyword>
<dbReference type="InterPro" id="IPR050194">
    <property type="entry name" value="Glycosyltransferase_grp1"/>
</dbReference>
<dbReference type="EMBL" id="CP030840">
    <property type="protein sequence ID" value="AXC13747.1"/>
    <property type="molecule type" value="Genomic_DNA"/>
</dbReference>
<dbReference type="SUPFAM" id="SSF53756">
    <property type="entry name" value="UDP-Glycosyltransferase/glycogen phosphorylase"/>
    <property type="match status" value="1"/>
</dbReference>
<organism evidence="3 4">
    <name type="scientific">Acidisarcina polymorpha</name>
    <dbReference type="NCBI Taxonomy" id="2211140"/>
    <lineage>
        <taxon>Bacteria</taxon>
        <taxon>Pseudomonadati</taxon>
        <taxon>Acidobacteriota</taxon>
        <taxon>Terriglobia</taxon>
        <taxon>Terriglobales</taxon>
        <taxon>Acidobacteriaceae</taxon>
        <taxon>Acidisarcina</taxon>
    </lineage>
</organism>
<reference evidence="3 4" key="1">
    <citation type="journal article" date="2018" name="Front. Microbiol.">
        <title>Hydrolytic Capabilities as a Key to Environmental Success: Chitinolytic and Cellulolytic Acidobacteria From Acidic Sub-arctic Soils and Boreal Peatlands.</title>
        <authorList>
            <person name="Belova S.E."/>
            <person name="Ravin N.V."/>
            <person name="Pankratov T.A."/>
            <person name="Rakitin A.L."/>
            <person name="Ivanova A.A."/>
            <person name="Beletsky A.V."/>
            <person name="Mardanov A.V."/>
            <person name="Sinninghe Damste J.S."/>
            <person name="Dedysh S.N."/>
        </authorList>
    </citation>
    <scope>NUCLEOTIDE SEQUENCE [LARGE SCALE GENOMIC DNA]</scope>
    <source>
        <strain evidence="3 4">SBC82</strain>
    </source>
</reference>
<proteinExistence type="predicted"/>
<dbReference type="Pfam" id="PF13439">
    <property type="entry name" value="Glyco_transf_4"/>
    <property type="match status" value="1"/>
</dbReference>
<name>A0A2Z5G4S4_9BACT</name>
<keyword evidence="3" id="KW-0808">Transferase</keyword>
<dbReference type="GO" id="GO:0016757">
    <property type="term" value="F:glycosyltransferase activity"/>
    <property type="evidence" value="ECO:0007669"/>
    <property type="project" value="InterPro"/>
</dbReference>
<sequence length="400" mass="43754">MKIAIMTESFLPKVDGIVTMLTKTVECLRQSGDEVIIFAPSGGPSEIFGAEVVAMPSLAFPLYPELRLALPRTSMRQKLRAFQPDILHLFEPALLGVGGIYYSQELHIPLVVSYHTNLPAYLGYYKLGAIEGLTWKLMRERHRRASLNLCTSTAMIDDLGNHGVGQLALWERAVDANRFRPGAGTSEMRIRLSGGYPAAPLLLYVGRLSAEKDVALLKDLFSVIPEMRLAIVGDGPLRPELERQFEHTATVFTGYLKGDQLASAYASADLFVLPSQTETLGLVLLESMASGCPVIACRAGGVPDAVQDGKTGFLFDPDDRDSFAATVRKAYYSNGQLTAIRANARRDVELHSWISATAKLRELYCQVVREGPKKISKGPVPLPRRIAAGIARGTLRTLLP</sequence>
<dbReference type="InterPro" id="IPR001296">
    <property type="entry name" value="Glyco_trans_1"/>
</dbReference>
<evidence type="ECO:0000313" key="3">
    <source>
        <dbReference type="EMBL" id="AXC13747.1"/>
    </source>
</evidence>
<dbReference type="InterPro" id="IPR028098">
    <property type="entry name" value="Glyco_trans_4-like_N"/>
</dbReference>
<dbReference type="AlphaFoldDB" id="A0A2Z5G4S4"/>
<dbReference type="Proteomes" id="UP000253606">
    <property type="component" value="Chromosome"/>
</dbReference>
<feature type="domain" description="Glycosyltransferase subfamily 4-like N-terminal" evidence="2">
    <location>
        <begin position="14"/>
        <end position="178"/>
    </location>
</feature>
<dbReference type="Pfam" id="PF00534">
    <property type="entry name" value="Glycos_transf_1"/>
    <property type="match status" value="1"/>
</dbReference>
<feature type="domain" description="Glycosyl transferase family 1" evidence="1">
    <location>
        <begin position="200"/>
        <end position="346"/>
    </location>
</feature>